<accession>A0ABW0E779</accession>
<organism evidence="1 2">
    <name type="scientific">Adhaeribacter terreus</name>
    <dbReference type="NCBI Taxonomy" id="529703"/>
    <lineage>
        <taxon>Bacteria</taxon>
        <taxon>Pseudomonadati</taxon>
        <taxon>Bacteroidota</taxon>
        <taxon>Cytophagia</taxon>
        <taxon>Cytophagales</taxon>
        <taxon>Hymenobacteraceae</taxon>
        <taxon>Adhaeribacter</taxon>
    </lineage>
</organism>
<evidence type="ECO:0000313" key="2">
    <source>
        <dbReference type="Proteomes" id="UP001596161"/>
    </source>
</evidence>
<protein>
    <submittedName>
        <fullName evidence="1">Uncharacterized protein</fullName>
    </submittedName>
</protein>
<sequence>MQILYAVTFRAKNNPGSGLLQKIKLVAGDQVQAVEFASQQAEALNLEVIRVEELQPVEQGAFPLFTNLQFQDDLRQ</sequence>
<gene>
    <name evidence="1" type="ORF">ACFPIB_03960</name>
</gene>
<dbReference type="Proteomes" id="UP001596161">
    <property type="component" value="Unassembled WGS sequence"/>
</dbReference>
<evidence type="ECO:0000313" key="1">
    <source>
        <dbReference type="EMBL" id="MFC5269752.1"/>
    </source>
</evidence>
<proteinExistence type="predicted"/>
<name>A0ABW0E779_9BACT</name>
<dbReference type="EMBL" id="JBHSKT010000002">
    <property type="protein sequence ID" value="MFC5269752.1"/>
    <property type="molecule type" value="Genomic_DNA"/>
</dbReference>
<dbReference type="RefSeq" id="WP_378016132.1">
    <property type="nucleotide sequence ID" value="NZ_JBHSKT010000002.1"/>
</dbReference>
<keyword evidence="2" id="KW-1185">Reference proteome</keyword>
<comment type="caution">
    <text evidence="1">The sequence shown here is derived from an EMBL/GenBank/DDBJ whole genome shotgun (WGS) entry which is preliminary data.</text>
</comment>
<reference evidence="2" key="1">
    <citation type="journal article" date="2019" name="Int. J. Syst. Evol. Microbiol.">
        <title>The Global Catalogue of Microorganisms (GCM) 10K type strain sequencing project: providing services to taxonomists for standard genome sequencing and annotation.</title>
        <authorList>
            <consortium name="The Broad Institute Genomics Platform"/>
            <consortium name="The Broad Institute Genome Sequencing Center for Infectious Disease"/>
            <person name="Wu L."/>
            <person name="Ma J."/>
        </authorList>
    </citation>
    <scope>NUCLEOTIDE SEQUENCE [LARGE SCALE GENOMIC DNA]</scope>
    <source>
        <strain evidence="2">KACC 12602</strain>
    </source>
</reference>